<dbReference type="Pfam" id="PF24663">
    <property type="entry name" value="DUF7651"/>
    <property type="match status" value="1"/>
</dbReference>
<keyword evidence="1" id="KW-0805">Transcription regulation</keyword>
<evidence type="ECO:0000259" key="4">
    <source>
        <dbReference type="Pfam" id="PF24663"/>
    </source>
</evidence>
<dbReference type="AlphaFoldDB" id="A0A8X7WSZ0"/>
<organism evidence="5 6">
    <name type="scientific">Brassica carinata</name>
    <name type="common">Ethiopian mustard</name>
    <name type="synonym">Abyssinian cabbage</name>
    <dbReference type="NCBI Taxonomy" id="52824"/>
    <lineage>
        <taxon>Eukaryota</taxon>
        <taxon>Viridiplantae</taxon>
        <taxon>Streptophyta</taxon>
        <taxon>Embryophyta</taxon>
        <taxon>Tracheophyta</taxon>
        <taxon>Spermatophyta</taxon>
        <taxon>Magnoliopsida</taxon>
        <taxon>eudicotyledons</taxon>
        <taxon>Gunneridae</taxon>
        <taxon>Pentapetalae</taxon>
        <taxon>rosids</taxon>
        <taxon>malvids</taxon>
        <taxon>Brassicales</taxon>
        <taxon>Brassicaceae</taxon>
        <taxon>Brassiceae</taxon>
        <taxon>Brassica</taxon>
    </lineage>
</organism>
<evidence type="ECO:0000313" key="5">
    <source>
        <dbReference type="EMBL" id="KAG2335181.1"/>
    </source>
</evidence>
<dbReference type="InterPro" id="IPR056068">
    <property type="entry name" value="EMF2-like_DUF7651"/>
</dbReference>
<evidence type="ECO:0000259" key="3">
    <source>
        <dbReference type="Pfam" id="PF23320"/>
    </source>
</evidence>
<dbReference type="GO" id="GO:0031490">
    <property type="term" value="F:chromatin DNA binding"/>
    <property type="evidence" value="ECO:0007669"/>
    <property type="project" value="TreeGrafter"/>
</dbReference>
<dbReference type="OrthoDB" id="166746at2759"/>
<dbReference type="InterPro" id="IPR057540">
    <property type="entry name" value="Znf_SUZ12"/>
</dbReference>
<reference evidence="5 6" key="1">
    <citation type="submission" date="2020-02" db="EMBL/GenBank/DDBJ databases">
        <authorList>
            <person name="Ma Q."/>
            <person name="Huang Y."/>
            <person name="Song X."/>
            <person name="Pei D."/>
        </authorList>
    </citation>
    <scope>NUCLEOTIDE SEQUENCE [LARGE SCALE GENOMIC DNA]</scope>
    <source>
        <strain evidence="5">Sxm20200214</strain>
        <tissue evidence="5">Leaf</tissue>
    </source>
</reference>
<comment type="caution">
    <text evidence="5">The sequence shown here is derived from an EMBL/GenBank/DDBJ whole genome shotgun (WGS) entry which is preliminary data.</text>
</comment>
<feature type="domain" description="Polycomb protein SUZ12-like zinc finger" evidence="3">
    <location>
        <begin position="232"/>
        <end position="295"/>
    </location>
</feature>
<protein>
    <submittedName>
        <fullName evidence="5">Uncharacterized protein</fullName>
    </submittedName>
</protein>
<dbReference type="Proteomes" id="UP000886595">
    <property type="component" value="Unassembled WGS sequence"/>
</dbReference>
<keyword evidence="6" id="KW-1185">Reference proteome</keyword>
<proteinExistence type="predicted"/>
<evidence type="ECO:0000313" key="6">
    <source>
        <dbReference type="Proteomes" id="UP000886595"/>
    </source>
</evidence>
<name>A0A8X7WSZ0_BRACI</name>
<dbReference type="EMBL" id="JAAMPC010000001">
    <property type="protein sequence ID" value="KAG2335181.1"/>
    <property type="molecule type" value="Genomic_DNA"/>
</dbReference>
<keyword evidence="2" id="KW-0804">Transcription</keyword>
<feature type="domain" description="DUF7651" evidence="4">
    <location>
        <begin position="3"/>
        <end position="204"/>
    </location>
</feature>
<dbReference type="Pfam" id="PF23320">
    <property type="entry name" value="Zn_SUZ12"/>
    <property type="match status" value="1"/>
</dbReference>
<dbReference type="PANTHER" id="PTHR22597">
    <property type="entry name" value="POLYCOMB GROUP PROTEIN"/>
    <property type="match status" value="1"/>
</dbReference>
<dbReference type="GO" id="GO:0005634">
    <property type="term" value="C:nucleus"/>
    <property type="evidence" value="ECO:0007669"/>
    <property type="project" value="TreeGrafter"/>
</dbReference>
<evidence type="ECO:0000256" key="2">
    <source>
        <dbReference type="ARBA" id="ARBA00023163"/>
    </source>
</evidence>
<evidence type="ECO:0000256" key="1">
    <source>
        <dbReference type="ARBA" id="ARBA00023015"/>
    </source>
</evidence>
<sequence length="384" mass="43379">MYIKAKHQRRIQMTLSLSDTIDAGIQTQTPLPLFVLLAILVSPKPTAECDAVYKFSRACILTGVRGVNGVRQAQAKFLLPDMNKLALEAKSGSLAILFLSFSGGQNSQFGIGSSNIHSGIFRGNCLWSKIPLESLYSSWQEYPNMDLGQKANSVSLVEMQRCFLQLKSTSEEKCIAIQVPGNPLTSSSQSPQQIKVTISAEKVGVPTEESPYSYSFSFNDIPSSSMIRLREGNVVFNYRYYNNKLQKTEVMQYFFCLFPIMFLGLECHMPSTHDLFNFEFWVNEEYQVVNVSLKSETMITEVSTCYFQNSILNEQLTFDTKKSRRKRQKSHVGNSRQGRHLGLGCETTLDYFKCLIASAPHRPNPTLELVLENVYVETVEPWPS</sequence>
<gene>
    <name evidence="5" type="ORF">Bca52824_006361</name>
</gene>
<accession>A0A8X7WSZ0</accession>
<dbReference type="PANTHER" id="PTHR22597:SF22">
    <property type="entry name" value="POLYCOMB GROUP PROTEIN EMBRYONIC FLOWER 2-RELATED"/>
    <property type="match status" value="1"/>
</dbReference>